<dbReference type="AlphaFoldDB" id="A0AAD6HKU5"/>
<reference evidence="2" key="1">
    <citation type="journal article" date="2023" name="IMA Fungus">
        <title>Comparative genomic study of the Penicillium genus elucidates a diverse pangenome and 15 lateral gene transfer events.</title>
        <authorList>
            <person name="Petersen C."/>
            <person name="Sorensen T."/>
            <person name="Nielsen M.R."/>
            <person name="Sondergaard T.E."/>
            <person name="Sorensen J.L."/>
            <person name="Fitzpatrick D.A."/>
            <person name="Frisvad J.C."/>
            <person name="Nielsen K.L."/>
        </authorList>
    </citation>
    <scope>NUCLEOTIDE SEQUENCE</scope>
    <source>
        <strain evidence="2">IBT 17514</strain>
    </source>
</reference>
<evidence type="ECO:0000313" key="2">
    <source>
        <dbReference type="EMBL" id="KAJ5724859.1"/>
    </source>
</evidence>
<gene>
    <name evidence="2" type="ORF">N7493_006587</name>
</gene>
<evidence type="ECO:0000313" key="3">
    <source>
        <dbReference type="Proteomes" id="UP001215712"/>
    </source>
</evidence>
<feature type="compositionally biased region" description="Basic and acidic residues" evidence="1">
    <location>
        <begin position="46"/>
        <end position="86"/>
    </location>
</feature>
<evidence type="ECO:0000256" key="1">
    <source>
        <dbReference type="SAM" id="MobiDB-lite"/>
    </source>
</evidence>
<sequence>MWHETRDKRGSTATTESSDQSKPIWSDRSEPSSAPTTAPTSSENPSKIEKRYSTQEKSKKGKTRERVVNKSKGSKEKNKRDKEIVERPGPLPSHPSISDCDVDFADLETQIQRCRDRLSQGVYVQLNTLKLAALEEKLQEQQLTKDRRVMALAPGLSWPTICRLQSLKIIEEELERQGDPCKELLNVRAIMNAYQSRYLEVDGNATFWCNGELLAGPQRFEWEDFWRLNTAENRKGSGFWLEHISPEQPGPIPTMSAHVPDERNVNGQIWPTED</sequence>
<dbReference type="Proteomes" id="UP001215712">
    <property type="component" value="Unassembled WGS sequence"/>
</dbReference>
<feature type="compositionally biased region" description="Basic and acidic residues" evidence="1">
    <location>
        <begin position="1"/>
        <end position="10"/>
    </location>
</feature>
<feature type="compositionally biased region" description="Low complexity" evidence="1">
    <location>
        <begin position="31"/>
        <end position="45"/>
    </location>
</feature>
<proteinExistence type="predicted"/>
<dbReference type="EMBL" id="JAQJAN010000008">
    <property type="protein sequence ID" value="KAJ5724859.1"/>
    <property type="molecule type" value="Genomic_DNA"/>
</dbReference>
<feature type="compositionally biased region" description="Polar residues" evidence="1">
    <location>
        <begin position="11"/>
        <end position="23"/>
    </location>
</feature>
<reference evidence="2" key="2">
    <citation type="submission" date="2023-01" db="EMBL/GenBank/DDBJ databases">
        <authorList>
            <person name="Petersen C."/>
        </authorList>
    </citation>
    <scope>NUCLEOTIDE SEQUENCE</scope>
    <source>
        <strain evidence="2">IBT 17514</strain>
    </source>
</reference>
<protein>
    <submittedName>
        <fullName evidence="2">Uncharacterized protein</fullName>
    </submittedName>
</protein>
<keyword evidence="3" id="KW-1185">Reference proteome</keyword>
<feature type="region of interest" description="Disordered" evidence="1">
    <location>
        <begin position="1"/>
        <end position="99"/>
    </location>
</feature>
<comment type="caution">
    <text evidence="2">The sequence shown here is derived from an EMBL/GenBank/DDBJ whole genome shotgun (WGS) entry which is preliminary data.</text>
</comment>
<accession>A0AAD6HKU5</accession>
<name>A0AAD6HKU5_9EURO</name>
<organism evidence="2 3">
    <name type="scientific">Penicillium malachiteum</name>
    <dbReference type="NCBI Taxonomy" id="1324776"/>
    <lineage>
        <taxon>Eukaryota</taxon>
        <taxon>Fungi</taxon>
        <taxon>Dikarya</taxon>
        <taxon>Ascomycota</taxon>
        <taxon>Pezizomycotina</taxon>
        <taxon>Eurotiomycetes</taxon>
        <taxon>Eurotiomycetidae</taxon>
        <taxon>Eurotiales</taxon>
        <taxon>Aspergillaceae</taxon>
        <taxon>Penicillium</taxon>
    </lineage>
</organism>